<dbReference type="InterPro" id="IPR018060">
    <property type="entry name" value="HTH_AraC"/>
</dbReference>
<dbReference type="Proteomes" id="UP001595798">
    <property type="component" value="Unassembled WGS sequence"/>
</dbReference>
<accession>A0ABV8QD27</accession>
<organism evidence="7 8">
    <name type="scientific">Marinobacter lacisalsi</name>
    <dbReference type="NCBI Taxonomy" id="475979"/>
    <lineage>
        <taxon>Bacteria</taxon>
        <taxon>Pseudomonadati</taxon>
        <taxon>Pseudomonadota</taxon>
        <taxon>Gammaproteobacteria</taxon>
        <taxon>Pseudomonadales</taxon>
        <taxon>Marinobacteraceae</taxon>
        <taxon>Marinobacter</taxon>
    </lineage>
</organism>
<dbReference type="InterPro" id="IPR050204">
    <property type="entry name" value="AraC_XylS_family_regulators"/>
</dbReference>
<keyword evidence="1" id="KW-0805">Transcription regulation</keyword>
<keyword evidence="3" id="KW-0804">Transcription</keyword>
<reference evidence="8" key="1">
    <citation type="journal article" date="2019" name="Int. J. Syst. Evol. Microbiol.">
        <title>The Global Catalogue of Microorganisms (GCM) 10K type strain sequencing project: providing services to taxonomists for standard genome sequencing and annotation.</title>
        <authorList>
            <consortium name="The Broad Institute Genomics Platform"/>
            <consortium name="The Broad Institute Genome Sequencing Center for Infectious Disease"/>
            <person name="Wu L."/>
            <person name="Ma J."/>
        </authorList>
    </citation>
    <scope>NUCLEOTIDE SEQUENCE [LARGE SCALE GENOMIC DNA]</scope>
    <source>
        <strain evidence="8">CECT 7297</strain>
    </source>
</reference>
<name>A0ABV8QD27_9GAMM</name>
<evidence type="ECO:0000256" key="4">
    <source>
        <dbReference type="ARBA" id="ARBA00037345"/>
    </source>
</evidence>
<gene>
    <name evidence="7" type="ORF">ACFOZ5_04010</name>
</gene>
<keyword evidence="5" id="KW-0812">Transmembrane</keyword>
<evidence type="ECO:0000313" key="8">
    <source>
        <dbReference type="Proteomes" id="UP001595798"/>
    </source>
</evidence>
<dbReference type="Gene3D" id="1.10.10.60">
    <property type="entry name" value="Homeodomain-like"/>
    <property type="match status" value="1"/>
</dbReference>
<feature type="transmembrane region" description="Helical" evidence="5">
    <location>
        <begin position="218"/>
        <end position="240"/>
    </location>
</feature>
<dbReference type="PROSITE" id="PS01124">
    <property type="entry name" value="HTH_ARAC_FAMILY_2"/>
    <property type="match status" value="1"/>
</dbReference>
<evidence type="ECO:0000259" key="6">
    <source>
        <dbReference type="PROSITE" id="PS01124"/>
    </source>
</evidence>
<dbReference type="PROSITE" id="PS00041">
    <property type="entry name" value="HTH_ARAC_FAMILY_1"/>
    <property type="match status" value="1"/>
</dbReference>
<keyword evidence="8" id="KW-1185">Reference proteome</keyword>
<sequence length="290" mass="32329">MTNKNNTNHISSKTPRLFIWSREVMFLGTYVSRQEPYRTTQELMVVCLQGTLNVKAGEGPPISTRTCLIPPGIWLDRKLIESRQAVLGIYFLAPFSQDHAALASHMTEVGQGIFCHHADESAVIRAMMKVRNQSVITTQEARSIIRDALIPKPLQGLVFREYDPRLLTVAKRIRAELHDSPTLTELANEVNLSESRLEKLFKEQAGLPITQYRVRYRVFISTIIMALGYSVTEAALLAGFSNSAHLSRCYRQVNGVTPSSTFLNPPHLEAILDSSATSLVAPLLEGQPAI</sequence>
<keyword evidence="5" id="KW-0472">Membrane</keyword>
<keyword evidence="2" id="KW-0238">DNA-binding</keyword>
<dbReference type="SMART" id="SM00342">
    <property type="entry name" value="HTH_ARAC"/>
    <property type="match status" value="1"/>
</dbReference>
<comment type="caution">
    <text evidence="7">The sequence shown here is derived from an EMBL/GenBank/DDBJ whole genome shotgun (WGS) entry which is preliminary data.</text>
</comment>
<dbReference type="PANTHER" id="PTHR46796">
    <property type="entry name" value="HTH-TYPE TRANSCRIPTIONAL ACTIVATOR RHAS-RELATED"/>
    <property type="match status" value="1"/>
</dbReference>
<dbReference type="RefSeq" id="WP_379885565.1">
    <property type="nucleotide sequence ID" value="NZ_JBHSDI010000007.1"/>
</dbReference>
<protein>
    <submittedName>
        <fullName evidence="7">Helix-turn-helix domain-containing protein</fullName>
    </submittedName>
</protein>
<evidence type="ECO:0000256" key="3">
    <source>
        <dbReference type="ARBA" id="ARBA00023163"/>
    </source>
</evidence>
<dbReference type="SUPFAM" id="SSF46689">
    <property type="entry name" value="Homeodomain-like"/>
    <property type="match status" value="2"/>
</dbReference>
<dbReference type="InterPro" id="IPR018062">
    <property type="entry name" value="HTH_AraC-typ_CS"/>
</dbReference>
<dbReference type="InterPro" id="IPR009057">
    <property type="entry name" value="Homeodomain-like_sf"/>
</dbReference>
<dbReference type="EMBL" id="JBHSDI010000007">
    <property type="protein sequence ID" value="MFC4258195.1"/>
    <property type="molecule type" value="Genomic_DNA"/>
</dbReference>
<evidence type="ECO:0000256" key="2">
    <source>
        <dbReference type="ARBA" id="ARBA00023125"/>
    </source>
</evidence>
<proteinExistence type="predicted"/>
<evidence type="ECO:0000256" key="1">
    <source>
        <dbReference type="ARBA" id="ARBA00023015"/>
    </source>
</evidence>
<comment type="function">
    <text evidence="4">Regulatory protein of the TOL plasmid xyl operons. XylS activates the xylXYZLTEGFJQKIH operon required for the degradation of toluene, m-xylene and p-xylene.</text>
</comment>
<evidence type="ECO:0000313" key="7">
    <source>
        <dbReference type="EMBL" id="MFC4258195.1"/>
    </source>
</evidence>
<keyword evidence="5" id="KW-1133">Transmembrane helix</keyword>
<dbReference type="Pfam" id="PF12833">
    <property type="entry name" value="HTH_18"/>
    <property type="match status" value="1"/>
</dbReference>
<feature type="domain" description="HTH araC/xylS-type" evidence="6">
    <location>
        <begin position="167"/>
        <end position="264"/>
    </location>
</feature>
<evidence type="ECO:0000256" key="5">
    <source>
        <dbReference type="SAM" id="Phobius"/>
    </source>
</evidence>